<dbReference type="SUPFAM" id="SSF161111">
    <property type="entry name" value="Cation efflux protein transmembrane domain-like"/>
    <property type="match status" value="1"/>
</dbReference>
<reference evidence="6" key="1">
    <citation type="submission" date="2017-10" db="EMBL/GenBank/DDBJ databases">
        <title>Whole genome sequencing of members of genus Pseudoxanthomonas.</title>
        <authorList>
            <person name="Kumar S."/>
            <person name="Bansal K."/>
            <person name="Kaur A."/>
            <person name="Patil P."/>
            <person name="Sharma S."/>
            <person name="Patil P.B."/>
        </authorList>
    </citation>
    <scope>NUCLEOTIDE SEQUENCE</scope>
    <source>
        <strain evidence="6">DSM 22914</strain>
    </source>
</reference>
<evidence type="ECO:0000313" key="6">
    <source>
        <dbReference type="EMBL" id="KAF1690615.1"/>
    </source>
</evidence>
<keyword evidence="4 5" id="KW-0472">Membrane</keyword>
<proteinExistence type="predicted"/>
<dbReference type="Proteomes" id="UP000717981">
    <property type="component" value="Unassembled WGS sequence"/>
</dbReference>
<keyword evidence="7" id="KW-1185">Reference proteome</keyword>
<evidence type="ECO:0000256" key="3">
    <source>
        <dbReference type="ARBA" id="ARBA00022989"/>
    </source>
</evidence>
<comment type="subcellular location">
    <subcellularLocation>
        <location evidence="1">Membrane</location>
        <topology evidence="1">Multi-pass membrane protein</topology>
    </subcellularLocation>
</comment>
<feature type="transmembrane region" description="Helical" evidence="5">
    <location>
        <begin position="55"/>
        <end position="73"/>
    </location>
</feature>
<organism evidence="6 7">
    <name type="scientific">Pseudoxanthomonas taiwanensis</name>
    <dbReference type="NCBI Taxonomy" id="176598"/>
    <lineage>
        <taxon>Bacteria</taxon>
        <taxon>Pseudomonadati</taxon>
        <taxon>Pseudomonadota</taxon>
        <taxon>Gammaproteobacteria</taxon>
        <taxon>Lysobacterales</taxon>
        <taxon>Lysobacteraceae</taxon>
        <taxon>Pseudoxanthomonas</taxon>
    </lineage>
</organism>
<evidence type="ECO:0000256" key="2">
    <source>
        <dbReference type="ARBA" id="ARBA00022692"/>
    </source>
</evidence>
<dbReference type="AlphaFoldDB" id="A0A921P094"/>
<feature type="transmembrane region" description="Helical" evidence="5">
    <location>
        <begin position="176"/>
        <end position="194"/>
    </location>
</feature>
<evidence type="ECO:0000256" key="5">
    <source>
        <dbReference type="SAM" id="Phobius"/>
    </source>
</evidence>
<dbReference type="RefSeq" id="WP_162123369.1">
    <property type="nucleotide sequence ID" value="NZ_PDWK01000004.1"/>
</dbReference>
<evidence type="ECO:0000256" key="4">
    <source>
        <dbReference type="ARBA" id="ARBA00023136"/>
    </source>
</evidence>
<comment type="caution">
    <text evidence="6">The sequence shown here is derived from an EMBL/GenBank/DDBJ whole genome shotgun (WGS) entry which is preliminary data.</text>
</comment>
<feature type="transmembrane region" description="Helical" evidence="5">
    <location>
        <begin position="110"/>
        <end position="132"/>
    </location>
</feature>
<name>A0A921P094_9GAMM</name>
<dbReference type="GO" id="GO:0016020">
    <property type="term" value="C:membrane"/>
    <property type="evidence" value="ECO:0007669"/>
    <property type="project" value="UniProtKB-SubCell"/>
</dbReference>
<dbReference type="InterPro" id="IPR027469">
    <property type="entry name" value="Cation_efflux_TMD_sf"/>
</dbReference>
<dbReference type="OrthoDB" id="9799649at2"/>
<dbReference type="Gene3D" id="1.20.1510.10">
    <property type="entry name" value="Cation efflux protein transmembrane domain"/>
    <property type="match status" value="1"/>
</dbReference>
<accession>A0A921P094</accession>
<gene>
    <name evidence="6" type="ORF">CR938_01815</name>
</gene>
<feature type="transmembrane region" description="Helical" evidence="5">
    <location>
        <begin position="85"/>
        <end position="104"/>
    </location>
</feature>
<protein>
    <submittedName>
        <fullName evidence="6">Cation transporter</fullName>
    </submittedName>
</protein>
<feature type="transmembrane region" description="Helical" evidence="5">
    <location>
        <begin position="21"/>
        <end position="43"/>
    </location>
</feature>
<evidence type="ECO:0000256" key="1">
    <source>
        <dbReference type="ARBA" id="ARBA00004141"/>
    </source>
</evidence>
<feature type="transmembrane region" description="Helical" evidence="5">
    <location>
        <begin position="153"/>
        <end position="170"/>
    </location>
</feature>
<dbReference type="EMBL" id="PDWK01000004">
    <property type="protein sequence ID" value="KAF1690615.1"/>
    <property type="molecule type" value="Genomic_DNA"/>
</dbReference>
<evidence type="ECO:0000313" key="7">
    <source>
        <dbReference type="Proteomes" id="UP000717981"/>
    </source>
</evidence>
<keyword evidence="3 5" id="KW-1133">Transmembrane helix</keyword>
<sequence>MAGCCGCGVEAARLHARQRRVLRIVLAVNAATFLLMLGAALHGRSSALLSGALDNLGDALTYALSLAVVGAPARAKARVAMFKAALILAAALAVAAAIAWRLFVDPAMPLFGAMGWAGAANLAANLACLWLLRPWRAGDVNLASAYECARNDIADGLAVLAASAAVWLTGRPWPGLVVAGLLLAVFLASAWRVWRAAYRSLRAA</sequence>
<keyword evidence="2 5" id="KW-0812">Transmembrane</keyword>